<sequence>MVPAGSEDQEEAKVRELRERLRALGREVSCCLERCGCHPETQKVGELLPELEELEGDTLKRFLVARKWNVAKAEAMYANFVEYRLRVPEGCIEEKDCSVGLRHRKTFLVPKVDRGGNSVFMTIMRRHIVSECPPGEPFKYTQFSFDKITQHLRRRGIQQAVFVFDFSGFGWENLDASTAAQILKQAQDYNPERLHKAILYNCPLLFWVLWKVITPLMDARMRSKFKFCYSSDDLEEHFHMEHVPVGMGGESEEEDWVPIERVT</sequence>
<keyword evidence="3" id="KW-1185">Reference proteome</keyword>
<dbReference type="OrthoDB" id="1434354at2759"/>
<dbReference type="EMBL" id="CP031037">
    <property type="protein sequence ID" value="QDZ20738.1"/>
    <property type="molecule type" value="Genomic_DNA"/>
</dbReference>
<dbReference type="SMART" id="SM00516">
    <property type="entry name" value="SEC14"/>
    <property type="match status" value="1"/>
</dbReference>
<dbReference type="Proteomes" id="UP000316726">
    <property type="component" value="Chromosome 4"/>
</dbReference>
<proteinExistence type="predicted"/>
<evidence type="ECO:0000313" key="3">
    <source>
        <dbReference type="Proteomes" id="UP000316726"/>
    </source>
</evidence>
<feature type="domain" description="CRAL-TRIO" evidence="1">
    <location>
        <begin position="96"/>
        <end position="255"/>
    </location>
</feature>
<dbReference type="PANTHER" id="PTHR46277">
    <property type="entry name" value="OS03G0850700 PROTEIN"/>
    <property type="match status" value="1"/>
</dbReference>
<dbReference type="InterPro" id="IPR011074">
    <property type="entry name" value="CRAL/TRIO_N_dom"/>
</dbReference>
<dbReference type="Pfam" id="PF03765">
    <property type="entry name" value="CRAL_TRIO_N"/>
    <property type="match status" value="1"/>
</dbReference>
<protein>
    <recommendedName>
        <fullName evidence="1">CRAL-TRIO domain-containing protein</fullName>
    </recommendedName>
</protein>
<reference evidence="2 3" key="1">
    <citation type="submission" date="2018-07" db="EMBL/GenBank/DDBJ databases">
        <title>The complete nuclear genome of the prasinophyte Chloropicon primus (CCMP1205).</title>
        <authorList>
            <person name="Pombert J.-F."/>
            <person name="Otis C."/>
            <person name="Turmel M."/>
            <person name="Lemieux C."/>
        </authorList>
    </citation>
    <scope>NUCLEOTIDE SEQUENCE [LARGE SCALE GENOMIC DNA]</scope>
    <source>
        <strain evidence="2 3">CCMP1205</strain>
    </source>
</reference>
<name>A0A5B8MJF1_9CHLO</name>
<evidence type="ECO:0000259" key="1">
    <source>
        <dbReference type="PROSITE" id="PS50191"/>
    </source>
</evidence>
<dbReference type="AlphaFoldDB" id="A0A5B8MJF1"/>
<organism evidence="2 3">
    <name type="scientific">Chloropicon primus</name>
    <dbReference type="NCBI Taxonomy" id="1764295"/>
    <lineage>
        <taxon>Eukaryota</taxon>
        <taxon>Viridiplantae</taxon>
        <taxon>Chlorophyta</taxon>
        <taxon>Chloropicophyceae</taxon>
        <taxon>Chloropicales</taxon>
        <taxon>Chloropicaceae</taxon>
        <taxon>Chloropicon</taxon>
    </lineage>
</organism>
<dbReference type="SUPFAM" id="SSF46938">
    <property type="entry name" value="CRAL/TRIO N-terminal domain"/>
    <property type="match status" value="1"/>
</dbReference>
<dbReference type="InterPro" id="IPR001251">
    <property type="entry name" value="CRAL-TRIO_dom"/>
</dbReference>
<dbReference type="Gene3D" id="3.40.525.10">
    <property type="entry name" value="CRAL-TRIO lipid binding domain"/>
    <property type="match status" value="1"/>
</dbReference>
<dbReference type="InterPro" id="IPR036865">
    <property type="entry name" value="CRAL-TRIO_dom_sf"/>
</dbReference>
<dbReference type="CDD" id="cd00170">
    <property type="entry name" value="SEC14"/>
    <property type="match status" value="1"/>
</dbReference>
<dbReference type="SUPFAM" id="SSF52087">
    <property type="entry name" value="CRAL/TRIO domain"/>
    <property type="match status" value="1"/>
</dbReference>
<gene>
    <name evidence="2" type="ORF">A3770_04p32560</name>
</gene>
<dbReference type="Pfam" id="PF00650">
    <property type="entry name" value="CRAL_TRIO"/>
    <property type="match status" value="1"/>
</dbReference>
<dbReference type="PANTHER" id="PTHR46277:SF3">
    <property type="entry name" value="BINDING PROTEIN, PUTATIVE-RELATED"/>
    <property type="match status" value="1"/>
</dbReference>
<accession>A0A5B8MJF1</accession>
<evidence type="ECO:0000313" key="2">
    <source>
        <dbReference type="EMBL" id="QDZ20738.1"/>
    </source>
</evidence>
<dbReference type="InterPro" id="IPR036273">
    <property type="entry name" value="CRAL/TRIO_N_dom_sf"/>
</dbReference>
<dbReference type="SMART" id="SM01100">
    <property type="entry name" value="CRAL_TRIO_N"/>
    <property type="match status" value="1"/>
</dbReference>
<dbReference type="PROSITE" id="PS50191">
    <property type="entry name" value="CRAL_TRIO"/>
    <property type="match status" value="1"/>
</dbReference>